<feature type="domain" description="Nucleoside diphosphate kinase-like" evidence="16">
    <location>
        <begin position="1"/>
        <end position="134"/>
    </location>
</feature>
<dbReference type="InterPro" id="IPR001564">
    <property type="entry name" value="Nucleoside_diP_kinase"/>
</dbReference>
<dbReference type="InterPro" id="IPR034907">
    <property type="entry name" value="NDK-like_dom"/>
</dbReference>
<dbReference type="InterPro" id="IPR036850">
    <property type="entry name" value="NDK-like_dom_sf"/>
</dbReference>
<comment type="catalytic activity">
    <reaction evidence="12">
        <text>a ribonucleoside 5'-diphosphate + ATP = a ribonucleoside 5'-triphosphate + ADP</text>
        <dbReference type="Rhea" id="RHEA:18113"/>
        <dbReference type="ChEBI" id="CHEBI:30616"/>
        <dbReference type="ChEBI" id="CHEBI:57930"/>
        <dbReference type="ChEBI" id="CHEBI:61557"/>
        <dbReference type="ChEBI" id="CHEBI:456216"/>
        <dbReference type="EC" id="2.7.4.6"/>
    </reaction>
</comment>
<feature type="binding site" evidence="12 13">
    <location>
        <position position="91"/>
    </location>
    <ligand>
        <name>ATP</name>
        <dbReference type="ChEBI" id="CHEBI:30616"/>
    </ligand>
</feature>
<dbReference type="CDD" id="cd04413">
    <property type="entry name" value="NDPk_I"/>
    <property type="match status" value="1"/>
</dbReference>
<sequence length="135" mass="15569">MERTLVLIKPDGVRRNLIGEIIRRYEMKGLRVIAIKSLYPSEELVMEHYKEHEGKDFYERLINFLTSGMVIAIVLEGKNAIKCARIINGATKYQDALPGTIRGDFAFDETENLVHASDSLESAEREMKIWFSEIY</sequence>
<evidence type="ECO:0000313" key="18">
    <source>
        <dbReference type="Proteomes" id="UP000007652"/>
    </source>
</evidence>
<keyword evidence="18" id="KW-1185">Reference proteome</keyword>
<dbReference type="Pfam" id="PF00334">
    <property type="entry name" value="NDK"/>
    <property type="match status" value="1"/>
</dbReference>
<dbReference type="PROSITE" id="PS00469">
    <property type="entry name" value="NDPK"/>
    <property type="match status" value="1"/>
</dbReference>
<dbReference type="InterPro" id="IPR023005">
    <property type="entry name" value="Nucleoside_diP_kinase_AS"/>
</dbReference>
<dbReference type="PROSITE" id="PS51374">
    <property type="entry name" value="NDPK_LIKE"/>
    <property type="match status" value="1"/>
</dbReference>
<dbReference type="GO" id="GO:0006241">
    <property type="term" value="P:CTP biosynthetic process"/>
    <property type="evidence" value="ECO:0007669"/>
    <property type="project" value="UniProtKB-UniRule"/>
</dbReference>
<evidence type="ECO:0000256" key="15">
    <source>
        <dbReference type="RuleBase" id="RU004013"/>
    </source>
</evidence>
<dbReference type="PRINTS" id="PR01243">
    <property type="entry name" value="NUCDPKINASE"/>
</dbReference>
<keyword evidence="12" id="KW-0963">Cytoplasm</keyword>
<comment type="similarity">
    <text evidence="2 12 13 14">Belongs to the NDK family.</text>
</comment>
<dbReference type="eggNOG" id="COG0105">
    <property type="taxonomic scope" value="Bacteria"/>
</dbReference>
<keyword evidence="5 12" id="KW-0808">Transferase</keyword>
<dbReference type="STRING" id="857293.CAAU_2729"/>
<comment type="cofactor">
    <cofactor evidence="1 12">
        <name>Mg(2+)</name>
        <dbReference type="ChEBI" id="CHEBI:18420"/>
    </cofactor>
</comment>
<gene>
    <name evidence="12" type="primary">ndk</name>
    <name evidence="17" type="ORF">CAAU_2729</name>
</gene>
<dbReference type="GO" id="GO:0005737">
    <property type="term" value="C:cytoplasm"/>
    <property type="evidence" value="ECO:0007669"/>
    <property type="project" value="UniProtKB-SubCell"/>
</dbReference>
<protein>
    <recommendedName>
        <fullName evidence="4 12">Nucleoside diphosphate kinase</fullName>
        <shortName evidence="12">NDK</shortName>
        <shortName evidence="12">NDP kinase</shortName>
        <ecNumber evidence="3 12">2.7.4.6</ecNumber>
    </recommendedName>
    <alternativeName>
        <fullName evidence="12">Nucleoside-2-P kinase</fullName>
    </alternativeName>
</protein>
<evidence type="ECO:0000256" key="8">
    <source>
        <dbReference type="ARBA" id="ARBA00022777"/>
    </source>
</evidence>
<evidence type="ECO:0000256" key="3">
    <source>
        <dbReference type="ARBA" id="ARBA00012966"/>
    </source>
</evidence>
<evidence type="ECO:0000256" key="9">
    <source>
        <dbReference type="ARBA" id="ARBA00022840"/>
    </source>
</evidence>
<comment type="function">
    <text evidence="12">Major role in the synthesis of nucleoside triphosphates other than ATP. The ATP gamma phosphate is transferred to the NDP beta phosphate via a ping-pong mechanism, using a phosphorylated active-site intermediate.</text>
</comment>
<keyword evidence="11 12" id="KW-0546">Nucleotide metabolism</keyword>
<dbReference type="GO" id="GO:0006183">
    <property type="term" value="P:GTP biosynthetic process"/>
    <property type="evidence" value="ECO:0007669"/>
    <property type="project" value="UniProtKB-UniRule"/>
</dbReference>
<feature type="binding site" evidence="12 13">
    <location>
        <position position="85"/>
    </location>
    <ligand>
        <name>ATP</name>
        <dbReference type="ChEBI" id="CHEBI:30616"/>
    </ligand>
</feature>
<dbReference type="PANTHER" id="PTHR11349">
    <property type="entry name" value="NUCLEOSIDE DIPHOSPHATE KINASE"/>
    <property type="match status" value="1"/>
</dbReference>
<evidence type="ECO:0000256" key="12">
    <source>
        <dbReference type="HAMAP-Rule" id="MF_00451"/>
    </source>
</evidence>
<dbReference type="AlphaFoldDB" id="I7KAL7"/>
<dbReference type="RefSeq" id="WP_008910051.1">
    <property type="nucleotide sequence ID" value="NZ_CAKP01000159.1"/>
</dbReference>
<evidence type="ECO:0000256" key="1">
    <source>
        <dbReference type="ARBA" id="ARBA00001946"/>
    </source>
</evidence>
<feature type="active site" description="Pros-phosphohistidine intermediate" evidence="12 13">
    <location>
        <position position="115"/>
    </location>
</feature>
<comment type="caution">
    <text evidence="17">The sequence shown here is derived from an EMBL/GenBank/DDBJ whole genome shotgun (WGS) entry which is preliminary data.</text>
</comment>
<keyword evidence="10 12" id="KW-0460">Magnesium</keyword>
<dbReference type="Proteomes" id="UP000007652">
    <property type="component" value="Unassembled WGS sequence"/>
</dbReference>
<organism evidence="17 18">
    <name type="scientific">Caloramator australicus RC3</name>
    <dbReference type="NCBI Taxonomy" id="857293"/>
    <lineage>
        <taxon>Bacteria</taxon>
        <taxon>Bacillati</taxon>
        <taxon>Bacillota</taxon>
        <taxon>Clostridia</taxon>
        <taxon>Eubacteriales</taxon>
        <taxon>Clostridiaceae</taxon>
        <taxon>Caloramator</taxon>
    </lineage>
</organism>
<dbReference type="GO" id="GO:0046872">
    <property type="term" value="F:metal ion binding"/>
    <property type="evidence" value="ECO:0007669"/>
    <property type="project" value="UniProtKB-KW"/>
</dbReference>
<dbReference type="HAMAP" id="MF_00451">
    <property type="entry name" value="NDP_kinase"/>
    <property type="match status" value="1"/>
</dbReference>
<evidence type="ECO:0000259" key="16">
    <source>
        <dbReference type="SMART" id="SM00562"/>
    </source>
</evidence>
<reference evidence="17 18" key="1">
    <citation type="journal article" date="2011" name="J. Bacteriol.">
        <title>Draft genome sequence of Caloramator australicus strain RC3T, a thermoanaerobe from the Great Artesian Basin of Australia.</title>
        <authorList>
            <person name="Ogg C.D."/>
            <person name="Patel B.K.C."/>
        </authorList>
    </citation>
    <scope>NUCLEOTIDE SEQUENCE [LARGE SCALE GENOMIC DNA]</scope>
    <source>
        <strain evidence="17 18">RC3</strain>
    </source>
</reference>
<accession>I7KAL7</accession>
<comment type="subcellular location">
    <subcellularLocation>
        <location evidence="12">Cytoplasm</location>
    </subcellularLocation>
</comment>
<name>I7KAL7_9CLOT</name>
<dbReference type="SMART" id="SM00562">
    <property type="entry name" value="NDK"/>
    <property type="match status" value="1"/>
</dbReference>
<keyword evidence="6 12" id="KW-0479">Metal-binding</keyword>
<feature type="binding site" evidence="12 13">
    <location>
        <position position="112"/>
    </location>
    <ligand>
        <name>ATP</name>
        <dbReference type="ChEBI" id="CHEBI:30616"/>
    </ligand>
</feature>
<comment type="catalytic activity">
    <reaction evidence="12 15">
        <text>a 2'-deoxyribonucleoside 5'-diphosphate + ATP = a 2'-deoxyribonucleoside 5'-triphosphate + ADP</text>
        <dbReference type="Rhea" id="RHEA:44640"/>
        <dbReference type="ChEBI" id="CHEBI:30616"/>
        <dbReference type="ChEBI" id="CHEBI:61560"/>
        <dbReference type="ChEBI" id="CHEBI:73316"/>
        <dbReference type="ChEBI" id="CHEBI:456216"/>
        <dbReference type="EC" id="2.7.4.6"/>
    </reaction>
</comment>
<evidence type="ECO:0000313" key="17">
    <source>
        <dbReference type="EMBL" id="CCJ34812.1"/>
    </source>
</evidence>
<evidence type="ECO:0000256" key="13">
    <source>
        <dbReference type="PROSITE-ProRule" id="PRU00706"/>
    </source>
</evidence>
<comment type="subunit">
    <text evidence="12">Homotetramer.</text>
</comment>
<dbReference type="GO" id="GO:0006228">
    <property type="term" value="P:UTP biosynthetic process"/>
    <property type="evidence" value="ECO:0007669"/>
    <property type="project" value="UniProtKB-UniRule"/>
</dbReference>
<evidence type="ECO:0000256" key="11">
    <source>
        <dbReference type="ARBA" id="ARBA00023080"/>
    </source>
</evidence>
<keyword evidence="12" id="KW-0597">Phosphoprotein</keyword>
<evidence type="ECO:0000256" key="10">
    <source>
        <dbReference type="ARBA" id="ARBA00022842"/>
    </source>
</evidence>
<evidence type="ECO:0000256" key="4">
    <source>
        <dbReference type="ARBA" id="ARBA00017632"/>
    </source>
</evidence>
<keyword evidence="9 12" id="KW-0067">ATP-binding</keyword>
<dbReference type="NCBIfam" id="NF001908">
    <property type="entry name" value="PRK00668.1"/>
    <property type="match status" value="1"/>
</dbReference>
<evidence type="ECO:0000256" key="7">
    <source>
        <dbReference type="ARBA" id="ARBA00022741"/>
    </source>
</evidence>
<dbReference type="Gene3D" id="3.30.70.141">
    <property type="entry name" value="Nucleoside diphosphate kinase-like domain"/>
    <property type="match status" value="1"/>
</dbReference>
<evidence type="ECO:0000256" key="5">
    <source>
        <dbReference type="ARBA" id="ARBA00022679"/>
    </source>
</evidence>
<keyword evidence="8 12" id="KW-0418">Kinase</keyword>
<evidence type="ECO:0000256" key="2">
    <source>
        <dbReference type="ARBA" id="ARBA00008142"/>
    </source>
</evidence>
<dbReference type="SUPFAM" id="SSF54919">
    <property type="entry name" value="Nucleoside diphosphate kinase, NDK"/>
    <property type="match status" value="1"/>
</dbReference>
<feature type="binding site" evidence="12 13">
    <location>
        <position position="57"/>
    </location>
    <ligand>
        <name>ATP</name>
        <dbReference type="ChEBI" id="CHEBI:30616"/>
    </ligand>
</feature>
<proteinExistence type="inferred from homology"/>
<dbReference type="FunFam" id="3.30.70.141:FF:000003">
    <property type="entry name" value="Nucleoside diphosphate kinase"/>
    <property type="match status" value="1"/>
</dbReference>
<feature type="binding site" evidence="12 13">
    <location>
        <position position="102"/>
    </location>
    <ligand>
        <name>ATP</name>
        <dbReference type="ChEBI" id="CHEBI:30616"/>
    </ligand>
</feature>
<evidence type="ECO:0000256" key="14">
    <source>
        <dbReference type="RuleBase" id="RU004011"/>
    </source>
</evidence>
<evidence type="ECO:0000256" key="6">
    <source>
        <dbReference type="ARBA" id="ARBA00022723"/>
    </source>
</evidence>
<dbReference type="EC" id="2.7.4.6" evidence="3 12"/>
<dbReference type="OrthoDB" id="9801161at2"/>
<keyword evidence="7 12" id="KW-0547">Nucleotide-binding</keyword>
<dbReference type="EMBL" id="CAKP01000159">
    <property type="protein sequence ID" value="CCJ34812.1"/>
    <property type="molecule type" value="Genomic_DNA"/>
</dbReference>
<feature type="binding site" evidence="12 13">
    <location>
        <position position="9"/>
    </location>
    <ligand>
        <name>ATP</name>
        <dbReference type="ChEBI" id="CHEBI:30616"/>
    </ligand>
</feature>
<dbReference type="GO" id="GO:0005524">
    <property type="term" value="F:ATP binding"/>
    <property type="evidence" value="ECO:0007669"/>
    <property type="project" value="UniProtKB-UniRule"/>
</dbReference>
<dbReference type="GO" id="GO:0004550">
    <property type="term" value="F:nucleoside diphosphate kinase activity"/>
    <property type="evidence" value="ECO:0007669"/>
    <property type="project" value="UniProtKB-UniRule"/>
</dbReference>